<dbReference type="EMBL" id="LN774769">
    <property type="protein sequence ID" value="CEN28310.1"/>
    <property type="molecule type" value="Genomic_DNA"/>
</dbReference>
<accession>A0A0D6DWG2</accession>
<sequence length="178" mass="20423">MSRPTIKADLLAASRTSYEEMMALCHQLAHPEAPFSFVITDKMTEVHWQRDKNVRDVLIHLYEWHQLVLTWIRANQAGQVQPFFPAPYNWRTYGKLNQTFIAQHQATTLASAEALLANSHQEMMTLVGALSNEALFTKQYFSWTGTTALGSYFVSSLSSHYDWAIKKIKRQVKADKSK</sequence>
<dbReference type="InterPro" id="IPR034660">
    <property type="entry name" value="DinB/YfiT-like"/>
</dbReference>
<dbReference type="AlphaFoldDB" id="A0A0D6DWG2"/>
<dbReference type="KEGG" id="lpk:LACPI_1110"/>
<dbReference type="Pfam" id="PF08020">
    <property type="entry name" value="DUF1706"/>
    <property type="match status" value="1"/>
</dbReference>
<name>A0A0D6DWG2_9LACT</name>
<dbReference type="RefSeq" id="WP_047915467.1">
    <property type="nucleotide sequence ID" value="NZ_LN774769.1"/>
</dbReference>
<dbReference type="PANTHER" id="PTHR40658:SF4">
    <property type="entry name" value="HYPOTHETICAL CYTOSOLIC PROTEIN"/>
    <property type="match status" value="1"/>
</dbReference>
<protein>
    <submittedName>
        <fullName evidence="1">DUF1706-containing protein</fullName>
    </submittedName>
</protein>
<dbReference type="STRING" id="1364.LP2241_30103"/>
<dbReference type="InterPro" id="IPR012550">
    <property type="entry name" value="DUF1706"/>
</dbReference>
<dbReference type="Gene3D" id="1.20.120.450">
    <property type="entry name" value="dinb family like domain"/>
    <property type="match status" value="1"/>
</dbReference>
<dbReference type="Proteomes" id="UP000033166">
    <property type="component" value="Chromosome I"/>
</dbReference>
<dbReference type="PANTHER" id="PTHR40658">
    <property type="match status" value="1"/>
</dbReference>
<evidence type="ECO:0000313" key="2">
    <source>
        <dbReference type="Proteomes" id="UP000033166"/>
    </source>
</evidence>
<dbReference type="HOGENOM" id="CLU_133748_0_0_9"/>
<gene>
    <name evidence="1" type="ORF">LACPI_1110</name>
</gene>
<reference evidence="2" key="1">
    <citation type="submission" date="2015-01" db="EMBL/GenBank/DDBJ databases">
        <authorList>
            <person name="Andreevskaya M."/>
        </authorList>
    </citation>
    <scope>NUCLEOTIDE SEQUENCE [LARGE SCALE GENOMIC DNA]</scope>
    <source>
        <strain evidence="2">MKFS47</strain>
    </source>
</reference>
<organism evidence="1 2">
    <name type="scientific">Pseudolactococcus piscium MKFS47</name>
    <dbReference type="NCBI Taxonomy" id="297352"/>
    <lineage>
        <taxon>Bacteria</taxon>
        <taxon>Bacillati</taxon>
        <taxon>Bacillota</taxon>
        <taxon>Bacilli</taxon>
        <taxon>Lactobacillales</taxon>
        <taxon>Streptococcaceae</taxon>
        <taxon>Pseudolactococcus</taxon>
    </lineage>
</organism>
<proteinExistence type="predicted"/>
<dbReference type="PIRSF" id="PIRSF031551">
    <property type="entry name" value="DUF1706"/>
    <property type="match status" value="1"/>
</dbReference>
<evidence type="ECO:0000313" key="1">
    <source>
        <dbReference type="EMBL" id="CEN28310.1"/>
    </source>
</evidence>